<organism evidence="2 3">
    <name type="scientific">Geodermatophilus pulveris</name>
    <dbReference type="NCBI Taxonomy" id="1564159"/>
    <lineage>
        <taxon>Bacteria</taxon>
        <taxon>Bacillati</taxon>
        <taxon>Actinomycetota</taxon>
        <taxon>Actinomycetes</taxon>
        <taxon>Geodermatophilales</taxon>
        <taxon>Geodermatophilaceae</taxon>
        <taxon>Geodermatophilus</taxon>
    </lineage>
</organism>
<evidence type="ECO:0000256" key="1">
    <source>
        <dbReference type="SAM" id="MobiDB-lite"/>
    </source>
</evidence>
<dbReference type="EMBL" id="FZOO01000002">
    <property type="protein sequence ID" value="SNS20902.1"/>
    <property type="molecule type" value="Genomic_DNA"/>
</dbReference>
<protein>
    <submittedName>
        <fullName evidence="2">Uncharacterized protein</fullName>
    </submittedName>
</protein>
<accession>A0A239CLY9</accession>
<dbReference type="AlphaFoldDB" id="A0A239CLY9"/>
<keyword evidence="3" id="KW-1185">Reference proteome</keyword>
<evidence type="ECO:0000313" key="3">
    <source>
        <dbReference type="Proteomes" id="UP000198373"/>
    </source>
</evidence>
<feature type="region of interest" description="Disordered" evidence="1">
    <location>
        <begin position="173"/>
        <end position="193"/>
    </location>
</feature>
<gene>
    <name evidence="2" type="ORF">SAMN06893096_102512</name>
</gene>
<reference evidence="3" key="1">
    <citation type="submission" date="2017-06" db="EMBL/GenBank/DDBJ databases">
        <authorList>
            <person name="Varghese N."/>
            <person name="Submissions S."/>
        </authorList>
    </citation>
    <scope>NUCLEOTIDE SEQUENCE [LARGE SCALE GENOMIC DNA]</scope>
    <source>
        <strain evidence="3">DSM 46839</strain>
    </source>
</reference>
<dbReference type="Proteomes" id="UP000198373">
    <property type="component" value="Unassembled WGS sequence"/>
</dbReference>
<proteinExistence type="predicted"/>
<feature type="compositionally biased region" description="Low complexity" evidence="1">
    <location>
        <begin position="177"/>
        <end position="193"/>
    </location>
</feature>
<evidence type="ECO:0000313" key="2">
    <source>
        <dbReference type="EMBL" id="SNS20902.1"/>
    </source>
</evidence>
<name>A0A239CLY9_9ACTN</name>
<sequence length="193" mass="21577">MLTVAVIVVLAGWFAVSVVGQVDSRALDWLKARDHFSLIPRWTFFAPKPGTTDYHLVYQSSTDGRALTEWREEQLADTRTVLGAVWNPSKRNKKALCDAVRAMGRMAREVGEENTWQVQYSISYIAVLSYLSGLPHPPSATQIRFMVLESDGFFPEWEPRLLFLSAVHALPDRQPPDDATAAPAPVPAARTRP</sequence>